<dbReference type="InterPro" id="IPR000276">
    <property type="entry name" value="GPCR_Rhodpsn"/>
</dbReference>
<evidence type="ECO:0000259" key="13">
    <source>
        <dbReference type="PROSITE" id="PS50262"/>
    </source>
</evidence>
<keyword evidence="8 10" id="KW-0675">Receptor</keyword>
<evidence type="ECO:0000256" key="5">
    <source>
        <dbReference type="ARBA" id="ARBA00023040"/>
    </source>
</evidence>
<dbReference type="EMBL" id="CAJOBH010000689">
    <property type="protein sequence ID" value="CAF3810890.1"/>
    <property type="molecule type" value="Genomic_DNA"/>
</dbReference>
<keyword evidence="5 10" id="KW-0297">G-protein coupled receptor</keyword>
<dbReference type="GO" id="GO:0043410">
    <property type="term" value="P:positive regulation of MAPK cascade"/>
    <property type="evidence" value="ECO:0007669"/>
    <property type="project" value="TreeGrafter"/>
</dbReference>
<dbReference type="PRINTS" id="PR00237">
    <property type="entry name" value="GPCRRHODOPSN"/>
</dbReference>
<comment type="caution">
    <text evidence="14">The sequence shown here is derived from an EMBL/GenBank/DDBJ whole genome shotgun (WGS) entry which is preliminary data.</text>
</comment>
<comment type="subcellular location">
    <subcellularLocation>
        <location evidence="1">Cell membrane</location>
        <topology evidence="1">Multi-pass membrane protein</topology>
    </subcellularLocation>
</comment>
<evidence type="ECO:0000256" key="2">
    <source>
        <dbReference type="ARBA" id="ARBA00022475"/>
    </source>
</evidence>
<feature type="transmembrane region" description="Helical" evidence="12">
    <location>
        <begin position="62"/>
        <end position="87"/>
    </location>
</feature>
<dbReference type="InterPro" id="IPR017452">
    <property type="entry name" value="GPCR_Rhodpsn_7TM"/>
</dbReference>
<feature type="compositionally biased region" description="Polar residues" evidence="11">
    <location>
        <begin position="424"/>
        <end position="439"/>
    </location>
</feature>
<dbReference type="GO" id="GO:0005886">
    <property type="term" value="C:plasma membrane"/>
    <property type="evidence" value="ECO:0007669"/>
    <property type="project" value="UniProtKB-SubCell"/>
</dbReference>
<evidence type="ECO:0000256" key="12">
    <source>
        <dbReference type="SAM" id="Phobius"/>
    </source>
</evidence>
<reference evidence="14" key="1">
    <citation type="submission" date="2021-02" db="EMBL/GenBank/DDBJ databases">
        <authorList>
            <person name="Nowell W R."/>
        </authorList>
    </citation>
    <scope>NUCLEOTIDE SEQUENCE</scope>
</reference>
<feature type="transmembrane region" description="Helical" evidence="12">
    <location>
        <begin position="99"/>
        <end position="121"/>
    </location>
</feature>
<comment type="similarity">
    <text evidence="10">Belongs to the G-protein coupled receptor 1 family.</text>
</comment>
<keyword evidence="2" id="KW-1003">Cell membrane</keyword>
<dbReference type="PROSITE" id="PS50262">
    <property type="entry name" value="G_PROTEIN_RECEP_F1_2"/>
    <property type="match status" value="1"/>
</dbReference>
<feature type="transmembrane region" description="Helical" evidence="12">
    <location>
        <begin position="142"/>
        <end position="161"/>
    </location>
</feature>
<feature type="compositionally biased region" description="Polar residues" evidence="11">
    <location>
        <begin position="479"/>
        <end position="492"/>
    </location>
</feature>
<evidence type="ECO:0000256" key="9">
    <source>
        <dbReference type="ARBA" id="ARBA00023224"/>
    </source>
</evidence>
<keyword evidence="6 12" id="KW-0472">Membrane</keyword>
<feature type="transmembrane region" description="Helical" evidence="12">
    <location>
        <begin position="521"/>
        <end position="544"/>
    </location>
</feature>
<dbReference type="Pfam" id="PF00001">
    <property type="entry name" value="7tm_1"/>
    <property type="match status" value="1"/>
</dbReference>
<feature type="region of interest" description="Disordered" evidence="11">
    <location>
        <begin position="413"/>
        <end position="492"/>
    </location>
</feature>
<feature type="compositionally biased region" description="Basic and acidic residues" evidence="11">
    <location>
        <begin position="413"/>
        <end position="423"/>
    </location>
</feature>
<sequence length="788" mass="90988">MISNNTSSPTIKSVSLHEFPWSFRTITVLIVCSLITIFTILGNGLVLLSIKFRLRARSYSDYFIVSLCLADFFVGLFVMPFMTIHSLHLSWPFHYRLCYVWMSIDFTCSTASFLTLASMALDRYWALTAPYFHLRNRSYSSVLIFIISSWAIPFAIWPGSIFISHHYSTKIPSCVHPAPSVIIVGLCTFFYYIPLLFMLVCYSRIIVNIKNIEVLIKDTFGSINSNSSNGASDSSSRTKTEQIDGYTRNRLTSLTRATTTSSLSSIRSLFYKYIQRNRLTNSIKISANEKRFIMNRKHSNEYGQSINPKRRSTVAGQEEVPNRLLPKPSLSPRHCLCRPLRAIFKRKKRSFNDTIEDKRFKNDSIANQDNEQQKLVRTGIKTYRLSLPAIRYDSCHYYRNSLPANTIKTKVTIEEDQPRDVANDHQNSVTSERSPSQSPILVECNGNGDAKTVALSKPTSSVDNSNNDKDEENRRVNHRNQPMRSSNPCNSSRYSQHAVAQFMHERRKACLRRNQKASRMLGILLAVFLICWLPFTIFYPTSILYPNKLPSELESITFWFGYVNSLLNPFLYVYSSRNFRQAIIETLCCHVRLRTRQRLRYKCRSAPIIINNKFSIFNSKSIEQNNSSTKKFSLLLNVKSTGAFHDHTNAKNNQQELDAMNKIVDQTDHDLRRALEHANLRHEQLDELEFRSEEMLSKNENLVFGITNYRKTQERDLLWRRLRYVALGTITIGIIILLIILSMTSRRSAPSSQVINVRHFNDDISNKNSNKGDTSTMKLITSYRRRKK</sequence>
<feature type="transmembrane region" description="Helical" evidence="12">
    <location>
        <begin position="724"/>
        <end position="743"/>
    </location>
</feature>
<dbReference type="PANTHER" id="PTHR24248:SF199">
    <property type="entry name" value="IP13425P-RELATED"/>
    <property type="match status" value="1"/>
</dbReference>
<gene>
    <name evidence="14" type="ORF">BYL167_LOCUS3530</name>
</gene>
<feature type="compositionally biased region" description="Basic and acidic residues" evidence="11">
    <location>
        <begin position="466"/>
        <end position="475"/>
    </location>
</feature>
<dbReference type="GO" id="GO:0071880">
    <property type="term" value="P:adenylate cyclase-activating adrenergic receptor signaling pathway"/>
    <property type="evidence" value="ECO:0007669"/>
    <property type="project" value="TreeGrafter"/>
</dbReference>
<accession>A0A8S2JJN5</accession>
<name>A0A8S2JJN5_9BILA</name>
<evidence type="ECO:0000256" key="11">
    <source>
        <dbReference type="SAM" id="MobiDB-lite"/>
    </source>
</evidence>
<evidence type="ECO:0000256" key="6">
    <source>
        <dbReference type="ARBA" id="ARBA00023136"/>
    </source>
</evidence>
<dbReference type="PANTHER" id="PTHR24248">
    <property type="entry name" value="ADRENERGIC RECEPTOR-RELATED G-PROTEIN COUPLED RECEPTOR"/>
    <property type="match status" value="1"/>
</dbReference>
<evidence type="ECO:0000256" key="10">
    <source>
        <dbReference type="RuleBase" id="RU000688"/>
    </source>
</evidence>
<evidence type="ECO:0000256" key="1">
    <source>
        <dbReference type="ARBA" id="ARBA00004651"/>
    </source>
</evidence>
<evidence type="ECO:0000313" key="14">
    <source>
        <dbReference type="EMBL" id="CAF3810890.1"/>
    </source>
</evidence>
<organism evidence="14 15">
    <name type="scientific">Rotaria magnacalcarata</name>
    <dbReference type="NCBI Taxonomy" id="392030"/>
    <lineage>
        <taxon>Eukaryota</taxon>
        <taxon>Metazoa</taxon>
        <taxon>Spiralia</taxon>
        <taxon>Gnathifera</taxon>
        <taxon>Rotifera</taxon>
        <taxon>Eurotatoria</taxon>
        <taxon>Bdelloidea</taxon>
        <taxon>Philodinida</taxon>
        <taxon>Philodinidae</taxon>
        <taxon>Rotaria</taxon>
    </lineage>
</organism>
<evidence type="ECO:0000313" key="15">
    <source>
        <dbReference type="Proteomes" id="UP000681967"/>
    </source>
</evidence>
<keyword evidence="4 12" id="KW-1133">Transmembrane helix</keyword>
<keyword evidence="3 10" id="KW-0812">Transmembrane</keyword>
<evidence type="ECO:0000256" key="7">
    <source>
        <dbReference type="ARBA" id="ARBA00023157"/>
    </source>
</evidence>
<dbReference type="PROSITE" id="PS00237">
    <property type="entry name" value="G_PROTEIN_RECEP_F1_1"/>
    <property type="match status" value="1"/>
</dbReference>
<evidence type="ECO:0000256" key="4">
    <source>
        <dbReference type="ARBA" id="ARBA00022989"/>
    </source>
</evidence>
<dbReference type="Proteomes" id="UP000681967">
    <property type="component" value="Unassembled WGS sequence"/>
</dbReference>
<evidence type="ECO:0000256" key="8">
    <source>
        <dbReference type="ARBA" id="ARBA00023170"/>
    </source>
</evidence>
<feature type="domain" description="G-protein coupled receptors family 1 profile" evidence="13">
    <location>
        <begin position="42"/>
        <end position="572"/>
    </location>
</feature>
<evidence type="ECO:0000256" key="3">
    <source>
        <dbReference type="ARBA" id="ARBA00022692"/>
    </source>
</evidence>
<dbReference type="GO" id="GO:0004993">
    <property type="term" value="F:G protein-coupled serotonin receptor activity"/>
    <property type="evidence" value="ECO:0007669"/>
    <property type="project" value="UniProtKB-ARBA"/>
</dbReference>
<protein>
    <recommendedName>
        <fullName evidence="13">G-protein coupled receptors family 1 profile domain-containing protein</fullName>
    </recommendedName>
</protein>
<dbReference type="AlphaFoldDB" id="A0A8S2JJN5"/>
<proteinExistence type="inferred from homology"/>
<feature type="transmembrane region" description="Helical" evidence="12">
    <location>
        <begin position="556"/>
        <end position="574"/>
    </location>
</feature>
<feature type="transmembrane region" description="Helical" evidence="12">
    <location>
        <begin position="26"/>
        <end position="50"/>
    </location>
</feature>
<keyword evidence="9 10" id="KW-0807">Transducer</keyword>
<feature type="transmembrane region" description="Helical" evidence="12">
    <location>
        <begin position="181"/>
        <end position="202"/>
    </location>
</feature>
<keyword evidence="7" id="KW-1015">Disulfide bond</keyword>
<dbReference type="Gene3D" id="1.20.1070.10">
    <property type="entry name" value="Rhodopsin 7-helix transmembrane proteins"/>
    <property type="match status" value="2"/>
</dbReference>
<dbReference type="SUPFAM" id="SSF81321">
    <property type="entry name" value="Family A G protein-coupled receptor-like"/>
    <property type="match status" value="1"/>
</dbReference>